<dbReference type="PANTHER" id="PTHR24166">
    <property type="entry name" value="ROLLING PEBBLES, ISOFORM B"/>
    <property type="match status" value="1"/>
</dbReference>
<dbReference type="Proteomes" id="UP000261660">
    <property type="component" value="Unplaced"/>
</dbReference>
<evidence type="ECO:0000313" key="4">
    <source>
        <dbReference type="Ensembl" id="ENSLBEP00000026152.1"/>
    </source>
</evidence>
<dbReference type="Gene3D" id="1.25.40.20">
    <property type="entry name" value="Ankyrin repeat-containing domain"/>
    <property type="match status" value="1"/>
</dbReference>
<evidence type="ECO:0000313" key="5">
    <source>
        <dbReference type="Proteomes" id="UP000261660"/>
    </source>
</evidence>
<dbReference type="STRING" id="56723.ENSLBEP00000026152"/>
<reference evidence="4" key="1">
    <citation type="submission" date="2025-08" db="UniProtKB">
        <authorList>
            <consortium name="Ensembl"/>
        </authorList>
    </citation>
    <scope>IDENTIFICATION</scope>
</reference>
<accession>A0A3Q3G102</accession>
<sequence length="110" mass="11897">MSGLSSISFWLPQGPSHPNNYSQRPGHMTTCSAFRISRTTMQMMEHVDNEGWTALRSAAWGGHSEAVRLLLDAGAVVDGCDNEGRTALRAAAWGGHEQIVLTLLDFGAKV</sequence>
<keyword evidence="5" id="KW-1185">Reference proteome</keyword>
<evidence type="ECO:0000256" key="1">
    <source>
        <dbReference type="ARBA" id="ARBA00022737"/>
    </source>
</evidence>
<proteinExistence type="predicted"/>
<dbReference type="PROSITE" id="PS50088">
    <property type="entry name" value="ANK_REPEAT"/>
    <property type="match status" value="2"/>
</dbReference>
<organism evidence="4 5">
    <name type="scientific">Labrus bergylta</name>
    <name type="common">ballan wrasse</name>
    <dbReference type="NCBI Taxonomy" id="56723"/>
    <lineage>
        <taxon>Eukaryota</taxon>
        <taxon>Metazoa</taxon>
        <taxon>Chordata</taxon>
        <taxon>Craniata</taxon>
        <taxon>Vertebrata</taxon>
        <taxon>Euteleostomi</taxon>
        <taxon>Actinopterygii</taxon>
        <taxon>Neopterygii</taxon>
        <taxon>Teleostei</taxon>
        <taxon>Neoteleostei</taxon>
        <taxon>Acanthomorphata</taxon>
        <taxon>Eupercaria</taxon>
        <taxon>Labriformes</taxon>
        <taxon>Labridae</taxon>
        <taxon>Labrus</taxon>
    </lineage>
</organism>
<evidence type="ECO:0000256" key="3">
    <source>
        <dbReference type="PROSITE-ProRule" id="PRU00023"/>
    </source>
</evidence>
<dbReference type="InterPro" id="IPR002110">
    <property type="entry name" value="Ankyrin_rpt"/>
</dbReference>
<keyword evidence="1" id="KW-0677">Repeat</keyword>
<dbReference type="GeneTree" id="ENSGT00940000155116"/>
<dbReference type="InterPro" id="IPR036770">
    <property type="entry name" value="Ankyrin_rpt-contain_sf"/>
</dbReference>
<dbReference type="InParanoid" id="A0A3Q3G102"/>
<dbReference type="InterPro" id="IPR050889">
    <property type="entry name" value="Dendritic_Spine_Reg/Scaffold"/>
</dbReference>
<dbReference type="PANTHER" id="PTHR24166:SF48">
    <property type="entry name" value="PROTEIN VAPYRIN"/>
    <property type="match status" value="1"/>
</dbReference>
<dbReference type="AlphaFoldDB" id="A0A3Q3G102"/>
<dbReference type="SUPFAM" id="SSF48403">
    <property type="entry name" value="Ankyrin repeat"/>
    <property type="match status" value="1"/>
</dbReference>
<dbReference type="SMART" id="SM00248">
    <property type="entry name" value="ANK"/>
    <property type="match status" value="2"/>
</dbReference>
<feature type="repeat" description="ANK" evidence="3">
    <location>
        <begin position="50"/>
        <end position="82"/>
    </location>
</feature>
<dbReference type="PROSITE" id="PS50297">
    <property type="entry name" value="ANK_REP_REGION"/>
    <property type="match status" value="2"/>
</dbReference>
<keyword evidence="2 3" id="KW-0040">ANK repeat</keyword>
<dbReference type="Ensembl" id="ENSLBET00000027446.1">
    <property type="protein sequence ID" value="ENSLBEP00000026152.1"/>
    <property type="gene ID" value="ENSLBEG00000019922.1"/>
</dbReference>
<protein>
    <submittedName>
        <fullName evidence="4">Uncharacterized protein</fullName>
    </submittedName>
</protein>
<name>A0A3Q3G102_9LABR</name>
<reference evidence="4" key="2">
    <citation type="submission" date="2025-09" db="UniProtKB">
        <authorList>
            <consortium name="Ensembl"/>
        </authorList>
    </citation>
    <scope>IDENTIFICATION</scope>
</reference>
<dbReference type="Pfam" id="PF12796">
    <property type="entry name" value="Ank_2"/>
    <property type="match status" value="1"/>
</dbReference>
<evidence type="ECO:0000256" key="2">
    <source>
        <dbReference type="ARBA" id="ARBA00023043"/>
    </source>
</evidence>
<feature type="repeat" description="ANK" evidence="3">
    <location>
        <begin position="83"/>
        <end position="110"/>
    </location>
</feature>